<dbReference type="Gene3D" id="1.10.10.10">
    <property type="entry name" value="Winged helix-like DNA-binding domain superfamily/Winged helix DNA-binding domain"/>
    <property type="match status" value="1"/>
</dbReference>
<protein>
    <recommendedName>
        <fullName evidence="6">HTH gntR-type domain-containing protein</fullName>
    </recommendedName>
</protein>
<keyword evidence="4" id="KW-0238">DNA-binding</keyword>
<evidence type="ECO:0000256" key="1">
    <source>
        <dbReference type="ARBA" id="ARBA00005384"/>
    </source>
</evidence>
<dbReference type="SMART" id="SM00345">
    <property type="entry name" value="HTH_GNTR"/>
    <property type="match status" value="1"/>
</dbReference>
<dbReference type="GO" id="GO:0003677">
    <property type="term" value="F:DNA binding"/>
    <property type="evidence" value="ECO:0007669"/>
    <property type="project" value="UniProtKB-KW"/>
</dbReference>
<evidence type="ECO:0000313" key="7">
    <source>
        <dbReference type="EMBL" id="AOK17936.1"/>
    </source>
</evidence>
<dbReference type="Gene3D" id="3.40.640.10">
    <property type="entry name" value="Type I PLP-dependent aspartate aminotransferase-like (Major domain)"/>
    <property type="match status" value="1"/>
</dbReference>
<dbReference type="InterPro" id="IPR000524">
    <property type="entry name" value="Tscrpt_reg_HTH_GntR"/>
</dbReference>
<evidence type="ECO:0000256" key="3">
    <source>
        <dbReference type="ARBA" id="ARBA00023015"/>
    </source>
</evidence>
<dbReference type="GO" id="GO:0003700">
    <property type="term" value="F:DNA-binding transcription factor activity"/>
    <property type="evidence" value="ECO:0007669"/>
    <property type="project" value="InterPro"/>
</dbReference>
<dbReference type="GO" id="GO:0030170">
    <property type="term" value="F:pyridoxal phosphate binding"/>
    <property type="evidence" value="ECO:0007669"/>
    <property type="project" value="InterPro"/>
</dbReference>
<dbReference type="CDD" id="cd00609">
    <property type="entry name" value="AAT_like"/>
    <property type="match status" value="1"/>
</dbReference>
<reference evidence="7 8" key="1">
    <citation type="submission" date="2015-12" db="EMBL/GenBank/DDBJ databases">
        <title>Diversity of Burkholderia near neighbor genomes.</title>
        <authorList>
            <person name="Sahl J."/>
            <person name="Wagner D."/>
            <person name="Keim P."/>
        </authorList>
    </citation>
    <scope>NUCLEOTIDE SEQUENCE [LARGE SCALE GENOMIC DNA]</scope>
    <source>
        <strain evidence="7 8">MSMB1184WGS</strain>
    </source>
</reference>
<keyword evidence="5" id="KW-0804">Transcription</keyword>
<dbReference type="RefSeq" id="WP_069270581.1">
    <property type="nucleotide sequence ID" value="NZ_CP013443.1"/>
</dbReference>
<dbReference type="InterPro" id="IPR015421">
    <property type="entry name" value="PyrdxlP-dep_Trfase_major"/>
</dbReference>
<dbReference type="InterPro" id="IPR036390">
    <property type="entry name" value="WH_DNA-bd_sf"/>
</dbReference>
<evidence type="ECO:0000256" key="2">
    <source>
        <dbReference type="ARBA" id="ARBA00022898"/>
    </source>
</evidence>
<dbReference type="SUPFAM" id="SSF53383">
    <property type="entry name" value="PLP-dependent transferases"/>
    <property type="match status" value="1"/>
</dbReference>
<dbReference type="InterPro" id="IPR036388">
    <property type="entry name" value="WH-like_DNA-bd_sf"/>
</dbReference>
<dbReference type="InterPro" id="IPR051446">
    <property type="entry name" value="HTH_trans_reg/aminotransferase"/>
</dbReference>
<dbReference type="Pfam" id="PF00155">
    <property type="entry name" value="Aminotran_1_2"/>
    <property type="match status" value="1"/>
</dbReference>
<dbReference type="CDD" id="cd07377">
    <property type="entry name" value="WHTH_GntR"/>
    <property type="match status" value="1"/>
</dbReference>
<dbReference type="PROSITE" id="PS50949">
    <property type="entry name" value="HTH_GNTR"/>
    <property type="match status" value="1"/>
</dbReference>
<keyword evidence="2" id="KW-0663">Pyridoxal phosphate</keyword>
<keyword evidence="3" id="KW-0805">Transcription regulation</keyword>
<dbReference type="AlphaFoldDB" id="A0A1B4PVE7"/>
<dbReference type="Proteomes" id="UP000094776">
    <property type="component" value="Chromosome 1"/>
</dbReference>
<dbReference type="Pfam" id="PF00392">
    <property type="entry name" value="GntR"/>
    <property type="match status" value="1"/>
</dbReference>
<proteinExistence type="inferred from homology"/>
<gene>
    <name evidence="7" type="ORF">WT26_19210</name>
</gene>
<accession>A0A1B4PVE7</accession>
<dbReference type="PANTHER" id="PTHR46577:SF1">
    <property type="entry name" value="HTH-TYPE TRANSCRIPTIONAL REGULATORY PROTEIN GABR"/>
    <property type="match status" value="1"/>
</dbReference>
<comment type="similarity">
    <text evidence="1">In the C-terminal section; belongs to the class-I pyridoxal-phosphate-dependent aminotransferase family.</text>
</comment>
<evidence type="ECO:0000256" key="4">
    <source>
        <dbReference type="ARBA" id="ARBA00023125"/>
    </source>
</evidence>
<dbReference type="EMBL" id="CP013443">
    <property type="protein sequence ID" value="AOK17936.1"/>
    <property type="molecule type" value="Genomic_DNA"/>
</dbReference>
<feature type="domain" description="HTH gntR-type" evidence="6">
    <location>
        <begin position="21"/>
        <end position="89"/>
    </location>
</feature>
<dbReference type="PANTHER" id="PTHR46577">
    <property type="entry name" value="HTH-TYPE TRANSCRIPTIONAL REGULATORY PROTEIN GABR"/>
    <property type="match status" value="1"/>
</dbReference>
<dbReference type="SUPFAM" id="SSF46785">
    <property type="entry name" value="Winged helix' DNA-binding domain"/>
    <property type="match status" value="1"/>
</dbReference>
<evidence type="ECO:0000256" key="5">
    <source>
        <dbReference type="ARBA" id="ARBA00023163"/>
    </source>
</evidence>
<evidence type="ECO:0000313" key="8">
    <source>
        <dbReference type="Proteomes" id="UP000094776"/>
    </source>
</evidence>
<sequence>MSKRATPPVWGAFAVDPAAALPLQEQIARHLREAVLRGHLRPGARLPSTRSFAAELGVSRQTVVLAYDRLIAEGYARGQRGSGIYVPDVLPEDLAPPAATARPSVAAARGEAYPALSERGLRLAGLPVTPVPRGPGLLAPGTPAFDAFPYDTWTRLSARFWRSRPTADQLGYADPAGYRPLREAIAEHLGVTRGLPCDADDVVITSGSQHAIELAARLLIDAGDAVWIENPGFVAGHSAVESAGARAVPVPVDAEGLDVEAGARLAGGARLAVVTPSHQYPLGVTMSLRRRLALLDWAERADAWIIEDDCDGDYRYAGRPLHPLRALGRQSAANRVIYVGTFAKVLAPGLRIGFLIAPPGLAGAFAHARALVDRQSPTPLQVTLAEFIGEGHFATHLRRMRMLYAQRRDALLTALECHCADVLDWGGAPDAGLHLVAKLRGAAAPDADLAVWEAAAALGLQTPPLSPHYRGGGEAGLVIGFGATLPGNMRDAVLRLRRAIAA</sequence>
<evidence type="ECO:0000259" key="6">
    <source>
        <dbReference type="PROSITE" id="PS50949"/>
    </source>
</evidence>
<dbReference type="InterPro" id="IPR004839">
    <property type="entry name" value="Aminotransferase_I/II_large"/>
</dbReference>
<dbReference type="InterPro" id="IPR015424">
    <property type="entry name" value="PyrdxlP-dep_Trfase"/>
</dbReference>
<name>A0A1B4PVE7_BURCE</name>
<organism evidence="7 8">
    <name type="scientific">Burkholderia cepacia</name>
    <name type="common">Pseudomonas cepacia</name>
    <dbReference type="NCBI Taxonomy" id="292"/>
    <lineage>
        <taxon>Bacteria</taxon>
        <taxon>Pseudomonadati</taxon>
        <taxon>Pseudomonadota</taxon>
        <taxon>Betaproteobacteria</taxon>
        <taxon>Burkholderiales</taxon>
        <taxon>Burkholderiaceae</taxon>
        <taxon>Burkholderia</taxon>
        <taxon>Burkholderia cepacia complex</taxon>
    </lineage>
</organism>